<keyword evidence="2" id="KW-0812">Transmembrane</keyword>
<evidence type="ECO:0000256" key="2">
    <source>
        <dbReference type="SAM" id="Phobius"/>
    </source>
</evidence>
<feature type="transmembrane region" description="Helical" evidence="2">
    <location>
        <begin position="164"/>
        <end position="182"/>
    </location>
</feature>
<name>A0A1A3N2C7_MYCAS</name>
<keyword evidence="2" id="KW-0472">Membrane</keyword>
<evidence type="ECO:0008006" key="5">
    <source>
        <dbReference type="Google" id="ProtNLM"/>
    </source>
</evidence>
<gene>
    <name evidence="3" type="ORF">A5635_06635</name>
</gene>
<dbReference type="Proteomes" id="UP000093819">
    <property type="component" value="Unassembled WGS sequence"/>
</dbReference>
<evidence type="ECO:0000313" key="3">
    <source>
        <dbReference type="EMBL" id="OBK16288.1"/>
    </source>
</evidence>
<reference evidence="3 4" key="1">
    <citation type="submission" date="2016-06" db="EMBL/GenBank/DDBJ databases">
        <authorList>
            <person name="Kjaerup R.B."/>
            <person name="Dalgaard T.S."/>
            <person name="Juul-Madsen H.R."/>
        </authorList>
    </citation>
    <scope>NUCLEOTIDE SEQUENCE [LARGE SCALE GENOMIC DNA]</scope>
    <source>
        <strain evidence="3 4">1245335.1</strain>
    </source>
</reference>
<evidence type="ECO:0000313" key="4">
    <source>
        <dbReference type="Proteomes" id="UP000093819"/>
    </source>
</evidence>
<organism evidence="3 4">
    <name type="scientific">Mycobacterium asiaticum</name>
    <dbReference type="NCBI Taxonomy" id="1790"/>
    <lineage>
        <taxon>Bacteria</taxon>
        <taxon>Bacillati</taxon>
        <taxon>Actinomycetota</taxon>
        <taxon>Actinomycetes</taxon>
        <taxon>Mycobacteriales</taxon>
        <taxon>Mycobacteriaceae</taxon>
        <taxon>Mycobacterium</taxon>
    </lineage>
</organism>
<feature type="region of interest" description="Disordered" evidence="1">
    <location>
        <begin position="493"/>
        <end position="513"/>
    </location>
</feature>
<feature type="transmembrane region" description="Helical" evidence="2">
    <location>
        <begin position="446"/>
        <end position="471"/>
    </location>
</feature>
<feature type="transmembrane region" description="Helical" evidence="2">
    <location>
        <begin position="404"/>
        <end position="426"/>
    </location>
</feature>
<sequence>MKHPVKALQDATTMIRERLSGIANQSERTLLLGTVLVVTSISAVIGFVLTQYFAVDVISSLLYFPEDCWRDWGAKIGRHCFSDYIWQADAALRADPWKPYPVFLPPDYRPYNNPYSAAATVPHAAFGLLGKLLGSARLGLLAYLLALTAAVFSPAVWAARGARGLERIVVFVTCGVVAIPVWTVIDRGNSLGFLVPIALVFLIALQRRRWGLVALMVVLASLVKPQFAVLIFALFAARQWRWGGIAAGGGVVTNLAAYLLWPQDFPGTVLQSVHNALGSGSFQALVLHVNVSFGKGLLLIPDAIKANASGGVVPDGFLAGLRSQIGYVVLLVIAMSVLALGRRISPIMVGIALLSTASLFPALSHRYYLVFVLPVAALIVRDPDGPPGCGIFDRLSALGDRRRAVGICVSIAAALTIAQIVAPGPIVQAPIAGQMGVVGNVDTRAIIPVTTGALTPLLWLLACAAIIFSYARRPAVSVSGDLNVIGTNAPDTAGESLPMAKDQLAELPSESPR</sequence>
<feature type="transmembrane region" description="Helical" evidence="2">
    <location>
        <begin position="138"/>
        <end position="157"/>
    </location>
</feature>
<dbReference type="AlphaFoldDB" id="A0A1A3N2C7"/>
<dbReference type="EMBL" id="LZLR01000203">
    <property type="protein sequence ID" value="OBK16288.1"/>
    <property type="molecule type" value="Genomic_DNA"/>
</dbReference>
<feature type="transmembrane region" description="Helical" evidence="2">
    <location>
        <begin position="242"/>
        <end position="261"/>
    </location>
</feature>
<feature type="transmembrane region" description="Helical" evidence="2">
    <location>
        <begin position="325"/>
        <end position="345"/>
    </location>
</feature>
<proteinExistence type="predicted"/>
<dbReference type="OrthoDB" id="4669379at2"/>
<keyword evidence="2" id="KW-1133">Transmembrane helix</keyword>
<feature type="transmembrane region" description="Helical" evidence="2">
    <location>
        <begin position="212"/>
        <end position="236"/>
    </location>
</feature>
<accession>A0A1A3N2C7</accession>
<comment type="caution">
    <text evidence="3">The sequence shown here is derived from an EMBL/GenBank/DDBJ whole genome shotgun (WGS) entry which is preliminary data.</text>
</comment>
<protein>
    <recommendedName>
        <fullName evidence="5">DUF2029 domain-containing protein</fullName>
    </recommendedName>
</protein>
<feature type="transmembrane region" description="Helical" evidence="2">
    <location>
        <begin position="30"/>
        <end position="54"/>
    </location>
</feature>
<evidence type="ECO:0000256" key="1">
    <source>
        <dbReference type="SAM" id="MobiDB-lite"/>
    </source>
</evidence>